<evidence type="ECO:0000313" key="2">
    <source>
        <dbReference type="Proteomes" id="UP001300383"/>
    </source>
</evidence>
<organism evidence="1 2">
    <name type="scientific">Fusibacillus kribbianus</name>
    <dbReference type="NCBI Taxonomy" id="3044208"/>
    <lineage>
        <taxon>Bacteria</taxon>
        <taxon>Bacillati</taxon>
        <taxon>Bacillota</taxon>
        <taxon>Clostridia</taxon>
        <taxon>Lachnospirales</taxon>
        <taxon>Lachnospiraceae</taxon>
        <taxon>Fusibacillus</taxon>
    </lineage>
</organism>
<comment type="caution">
    <text evidence="1">The sequence shown here is derived from an EMBL/GenBank/DDBJ whole genome shotgun (WGS) entry which is preliminary data.</text>
</comment>
<evidence type="ECO:0000313" key="1">
    <source>
        <dbReference type="EMBL" id="MDI9243329.1"/>
    </source>
</evidence>
<name>A0AAP4BBK0_9FIRM</name>
<feature type="non-terminal residue" evidence="1">
    <location>
        <position position="1"/>
    </location>
</feature>
<accession>A0AAP4BBK0</accession>
<protein>
    <submittedName>
        <fullName evidence="1">Uncharacterized protein</fullName>
    </submittedName>
</protein>
<proteinExistence type="predicted"/>
<gene>
    <name evidence="1" type="ORF">QJ036_12810</name>
</gene>
<dbReference type="AlphaFoldDB" id="A0AAP4BBK0"/>
<dbReference type="Proteomes" id="UP001300383">
    <property type="component" value="Unassembled WGS sequence"/>
</dbReference>
<sequence>AKNRLDYPQWILKPVFLLQKRRSVAPDPISLRFQVIMQHSLGALYKKCQNSKTSIRSIRSFLKRRRMPMLNTERLKRRTKNFRWQNTIWSGS</sequence>
<keyword evidence="2" id="KW-1185">Reference proteome</keyword>
<dbReference type="RefSeq" id="WP_283231751.1">
    <property type="nucleotide sequence ID" value="NZ_JASGBQ010000030.1"/>
</dbReference>
<reference evidence="1 2" key="1">
    <citation type="submission" date="2023-05" db="EMBL/GenBank/DDBJ databases">
        <title>[ruminococcus] sp. nov., isolated from a pig farm feces dump.</title>
        <authorList>
            <person name="Chang Y.-H."/>
        </authorList>
    </citation>
    <scope>NUCLEOTIDE SEQUENCE [LARGE SCALE GENOMIC DNA]</scope>
    <source>
        <strain evidence="1 2">YH-rum2234</strain>
    </source>
</reference>
<dbReference type="EMBL" id="JASGBQ010000030">
    <property type="protein sequence ID" value="MDI9243329.1"/>
    <property type="molecule type" value="Genomic_DNA"/>
</dbReference>